<sequence length="127" mass="13754">MPIKFNVIPKKNPQKRDEPAKYYANIVGDGKTTLNDLAKHAGAMSTVSKADILAVLESTFSKIAEDIADGKIVYVGEYFTLQASGSSTGEEKEKSVTAANIKSVKAVFRPGKMIKDTLKLATFQKKA</sequence>
<protein>
    <submittedName>
        <fullName evidence="3">DNA-binding protein, histone-like, putative</fullName>
    </submittedName>
</protein>
<evidence type="ECO:0000256" key="1">
    <source>
        <dbReference type="ARBA" id="ARBA00023125"/>
    </source>
</evidence>
<proteinExistence type="predicted"/>
<dbReference type="STRING" id="454006.SAMN05421825_1175"/>
<dbReference type="EMBL" id="FNBH01000001">
    <property type="protein sequence ID" value="SDF15517.1"/>
    <property type="molecule type" value="Genomic_DNA"/>
</dbReference>
<dbReference type="Pfam" id="PF18291">
    <property type="entry name" value="HU-HIG"/>
    <property type="match status" value="1"/>
</dbReference>
<dbReference type="AlphaFoldDB" id="A0A1G7IS71"/>
<accession>A0A1G7IS71</accession>
<reference evidence="4" key="1">
    <citation type="submission" date="2016-10" db="EMBL/GenBank/DDBJ databases">
        <authorList>
            <person name="Varghese N."/>
            <person name="Submissions S."/>
        </authorList>
    </citation>
    <scope>NUCLEOTIDE SEQUENCE [LARGE SCALE GENOMIC DNA]</scope>
    <source>
        <strain evidence="4">DSM 19684</strain>
    </source>
</reference>
<dbReference type="InterPro" id="IPR010992">
    <property type="entry name" value="IHF-like_DNA-bd_dom_sf"/>
</dbReference>
<organism evidence="3 4">
    <name type="scientific">Epilithonimonas hungarica</name>
    <dbReference type="NCBI Taxonomy" id="454006"/>
    <lineage>
        <taxon>Bacteria</taxon>
        <taxon>Pseudomonadati</taxon>
        <taxon>Bacteroidota</taxon>
        <taxon>Flavobacteriia</taxon>
        <taxon>Flavobacteriales</taxon>
        <taxon>Weeksellaceae</taxon>
        <taxon>Chryseobacterium group</taxon>
        <taxon>Epilithonimonas</taxon>
    </lineage>
</organism>
<dbReference type="Proteomes" id="UP000199203">
    <property type="component" value="Unassembled WGS sequence"/>
</dbReference>
<evidence type="ECO:0000313" key="3">
    <source>
        <dbReference type="EMBL" id="SDF15517.1"/>
    </source>
</evidence>
<evidence type="ECO:0000259" key="2">
    <source>
        <dbReference type="Pfam" id="PF18291"/>
    </source>
</evidence>
<dbReference type="GO" id="GO:0003677">
    <property type="term" value="F:DNA binding"/>
    <property type="evidence" value="ECO:0007669"/>
    <property type="project" value="UniProtKB-KW"/>
</dbReference>
<dbReference type="InterPro" id="IPR041607">
    <property type="entry name" value="HU-HIG"/>
</dbReference>
<name>A0A1G7IS71_9FLAO</name>
<keyword evidence="4" id="KW-1185">Reference proteome</keyword>
<dbReference type="SUPFAM" id="SSF47729">
    <property type="entry name" value="IHF-like DNA-binding proteins"/>
    <property type="match status" value="1"/>
</dbReference>
<keyword evidence="1 3" id="KW-0238">DNA-binding</keyword>
<gene>
    <name evidence="3" type="ORF">SAMN05421825_1175</name>
</gene>
<evidence type="ECO:0000313" key="4">
    <source>
        <dbReference type="Proteomes" id="UP000199203"/>
    </source>
</evidence>
<feature type="domain" description="HU" evidence="2">
    <location>
        <begin position="1"/>
        <end position="125"/>
    </location>
</feature>
<dbReference type="RefSeq" id="WP_089872153.1">
    <property type="nucleotide sequence ID" value="NZ_FNBH01000001.1"/>
</dbReference>
<dbReference type="OrthoDB" id="9809801at2"/>